<feature type="domain" description="N-acetyltransferase" evidence="1">
    <location>
        <begin position="4"/>
        <end position="146"/>
    </location>
</feature>
<reference evidence="2 3" key="1">
    <citation type="submission" date="2021-03" db="EMBL/GenBank/DDBJ databases">
        <title>Genomic Encyclopedia of Type Strains, Phase IV (KMG-IV): sequencing the most valuable type-strain genomes for metagenomic binning, comparative biology and taxonomic classification.</title>
        <authorList>
            <person name="Goeker M."/>
        </authorList>
    </citation>
    <scope>NUCLEOTIDE SEQUENCE [LARGE SCALE GENOMIC DNA]</scope>
    <source>
        <strain evidence="2 3">DSM 14349</strain>
    </source>
</reference>
<dbReference type="InterPro" id="IPR039143">
    <property type="entry name" value="GNPNAT1-like"/>
</dbReference>
<sequence length="291" mass="33592">MEIIIIKVSNSIELEHAFSIRKKVFVEEQGVPLEDEFDQFDTLNGTCEHVLAYIDRVPIGTGRVRFIDGKGKLERICILEPYRKFGVGKKIINSLEENSRDKGLWQVKLHGQSQAKGFYEKLGYTAISDEFMEDGIPHFLMIKDLMKLKKIDSVEELNIAFQIREEVFVREQNVPIEDEFDDYDTLDGQCKHILVYYNELPAGTGRIIIRDGVGKLDRICILKPYRQYGLGKLIVTSLEEIAENKEISKVKLHGQTHAEGFYHKLGYQTTSDVFMEDGIPHYLMVKDLLWK</sequence>
<evidence type="ECO:0000313" key="3">
    <source>
        <dbReference type="Proteomes" id="UP001519272"/>
    </source>
</evidence>
<name>A0ABS4FN07_9BACL</name>
<organism evidence="2 3">
    <name type="scientific">Paenibacillus turicensis</name>
    <dbReference type="NCBI Taxonomy" id="160487"/>
    <lineage>
        <taxon>Bacteria</taxon>
        <taxon>Bacillati</taxon>
        <taxon>Bacillota</taxon>
        <taxon>Bacilli</taxon>
        <taxon>Bacillales</taxon>
        <taxon>Paenibacillaceae</taxon>
        <taxon>Paenibacillus</taxon>
    </lineage>
</organism>
<comment type="caution">
    <text evidence="2">The sequence shown here is derived from an EMBL/GenBank/DDBJ whole genome shotgun (WGS) entry which is preliminary data.</text>
</comment>
<proteinExistence type="predicted"/>
<dbReference type="PANTHER" id="PTHR13355:SF9">
    <property type="entry name" value="ACETYLTRANSFERASE BSU40680-RELATED"/>
    <property type="match status" value="1"/>
</dbReference>
<dbReference type="SUPFAM" id="SSF55729">
    <property type="entry name" value="Acyl-CoA N-acyltransferases (Nat)"/>
    <property type="match status" value="2"/>
</dbReference>
<dbReference type="CDD" id="cd04301">
    <property type="entry name" value="NAT_SF"/>
    <property type="match status" value="2"/>
</dbReference>
<dbReference type="Proteomes" id="UP001519272">
    <property type="component" value="Unassembled WGS sequence"/>
</dbReference>
<dbReference type="PROSITE" id="PS51186">
    <property type="entry name" value="GNAT"/>
    <property type="match status" value="2"/>
</dbReference>
<dbReference type="InterPro" id="IPR016181">
    <property type="entry name" value="Acyl_CoA_acyltransferase"/>
</dbReference>
<keyword evidence="3" id="KW-1185">Reference proteome</keyword>
<dbReference type="Gene3D" id="3.40.630.30">
    <property type="match status" value="2"/>
</dbReference>
<accession>A0ABS4FN07</accession>
<dbReference type="Pfam" id="PF13673">
    <property type="entry name" value="Acetyltransf_10"/>
    <property type="match status" value="2"/>
</dbReference>
<dbReference type="InterPro" id="IPR000182">
    <property type="entry name" value="GNAT_dom"/>
</dbReference>
<dbReference type="EMBL" id="JAGGKG010000002">
    <property type="protein sequence ID" value="MBP1903965.1"/>
    <property type="molecule type" value="Genomic_DNA"/>
</dbReference>
<evidence type="ECO:0000313" key="2">
    <source>
        <dbReference type="EMBL" id="MBP1903965.1"/>
    </source>
</evidence>
<feature type="domain" description="N-acetyltransferase" evidence="1">
    <location>
        <begin position="146"/>
        <end position="289"/>
    </location>
</feature>
<protein>
    <submittedName>
        <fullName evidence="2">GNAT family N-acyltransferase</fullName>
    </submittedName>
</protein>
<gene>
    <name evidence="2" type="ORF">J2Z32_000582</name>
</gene>
<dbReference type="PANTHER" id="PTHR13355">
    <property type="entry name" value="GLUCOSAMINE 6-PHOSPHATE N-ACETYLTRANSFERASE"/>
    <property type="match status" value="1"/>
</dbReference>
<evidence type="ECO:0000259" key="1">
    <source>
        <dbReference type="PROSITE" id="PS51186"/>
    </source>
</evidence>